<dbReference type="GO" id="GO:0000160">
    <property type="term" value="P:phosphorelay signal transduction system"/>
    <property type="evidence" value="ECO:0007669"/>
    <property type="project" value="UniProtKB-KW"/>
</dbReference>
<dbReference type="PANTHER" id="PTHR43395:SF10">
    <property type="entry name" value="CHEMOTAXIS PROTEIN CHEA"/>
    <property type="match status" value="1"/>
</dbReference>
<dbReference type="SMART" id="SM00073">
    <property type="entry name" value="HPT"/>
    <property type="match status" value="1"/>
</dbReference>
<organism evidence="5 6">
    <name type="scientific">Pseudoroseomonas cervicalis ATCC 49957</name>
    <dbReference type="NCBI Taxonomy" id="525371"/>
    <lineage>
        <taxon>Bacteria</taxon>
        <taxon>Pseudomonadati</taxon>
        <taxon>Pseudomonadota</taxon>
        <taxon>Alphaproteobacteria</taxon>
        <taxon>Acetobacterales</taxon>
        <taxon>Roseomonadaceae</taxon>
        <taxon>Roseomonas</taxon>
    </lineage>
</organism>
<evidence type="ECO:0000256" key="3">
    <source>
        <dbReference type="SAM" id="MobiDB-lite"/>
    </source>
</evidence>
<dbReference type="GO" id="GO:0004672">
    <property type="term" value="F:protein kinase activity"/>
    <property type="evidence" value="ECO:0007669"/>
    <property type="project" value="UniProtKB-ARBA"/>
</dbReference>
<accession>D5RGU6</accession>
<dbReference type="InterPro" id="IPR008207">
    <property type="entry name" value="Sig_transdc_His_kin_Hpt_dom"/>
</dbReference>
<feature type="domain" description="HPt" evidence="4">
    <location>
        <begin position="1"/>
        <end position="103"/>
    </location>
</feature>
<protein>
    <submittedName>
        <fullName evidence="5">Hpt domain protein</fullName>
    </submittedName>
</protein>
<dbReference type="PANTHER" id="PTHR43395">
    <property type="entry name" value="SENSOR HISTIDINE KINASE CHEA"/>
    <property type="match status" value="1"/>
</dbReference>
<dbReference type="Proteomes" id="UP000005324">
    <property type="component" value="Unassembled WGS sequence"/>
</dbReference>
<evidence type="ECO:0000313" key="5">
    <source>
        <dbReference type="EMBL" id="EFH13475.1"/>
    </source>
</evidence>
<dbReference type="InterPro" id="IPR036641">
    <property type="entry name" value="HPT_dom_sf"/>
</dbReference>
<dbReference type="AlphaFoldDB" id="D5RGU6"/>
<feature type="region of interest" description="Disordered" evidence="3">
    <location>
        <begin position="125"/>
        <end position="147"/>
    </location>
</feature>
<dbReference type="CDD" id="cd00088">
    <property type="entry name" value="HPT"/>
    <property type="match status" value="1"/>
</dbReference>
<dbReference type="RefSeq" id="WP_007005556.1">
    <property type="nucleotide sequence ID" value="NZ_GG770783.1"/>
</dbReference>
<dbReference type="InterPro" id="IPR051315">
    <property type="entry name" value="Bact_Chemotaxis_CheA"/>
</dbReference>
<dbReference type="SUPFAM" id="SSF47226">
    <property type="entry name" value="Histidine-containing phosphotransfer domain, HPT domain"/>
    <property type="match status" value="1"/>
</dbReference>
<reference evidence="5 6" key="1">
    <citation type="submission" date="2010-04" db="EMBL/GenBank/DDBJ databases">
        <authorList>
            <person name="Qin X."/>
            <person name="Bachman B."/>
            <person name="Battles P."/>
            <person name="Bell A."/>
            <person name="Bess C."/>
            <person name="Bickham C."/>
            <person name="Chaboub L."/>
            <person name="Chen D."/>
            <person name="Coyle M."/>
            <person name="Deiros D.R."/>
            <person name="Dinh H."/>
            <person name="Forbes L."/>
            <person name="Fowler G."/>
            <person name="Francisco L."/>
            <person name="Fu Q."/>
            <person name="Gubbala S."/>
            <person name="Hale W."/>
            <person name="Han Y."/>
            <person name="Hemphill L."/>
            <person name="Highlander S.K."/>
            <person name="Hirani K."/>
            <person name="Hogues M."/>
            <person name="Jackson L."/>
            <person name="Jakkamsetti A."/>
            <person name="Javaid M."/>
            <person name="Jiang H."/>
            <person name="Korchina V."/>
            <person name="Kovar C."/>
            <person name="Lara F."/>
            <person name="Lee S."/>
            <person name="Mata R."/>
            <person name="Mathew T."/>
            <person name="Moen C."/>
            <person name="Morales K."/>
            <person name="Munidasa M."/>
            <person name="Nazareth L."/>
            <person name="Ngo R."/>
            <person name="Nguyen L."/>
            <person name="Okwuonu G."/>
            <person name="Ongeri F."/>
            <person name="Patil S."/>
            <person name="Petrosino J."/>
            <person name="Pham C."/>
            <person name="Pham P."/>
            <person name="Pu L.-L."/>
            <person name="Puazo M."/>
            <person name="Raj R."/>
            <person name="Reid J."/>
            <person name="Rouhana J."/>
            <person name="Saada N."/>
            <person name="Shang Y."/>
            <person name="Simmons D."/>
            <person name="Thornton R."/>
            <person name="Warren J."/>
            <person name="Weissenberger G."/>
            <person name="Zhang J."/>
            <person name="Zhang L."/>
            <person name="Zhou C."/>
            <person name="Zhu D."/>
            <person name="Muzny D."/>
            <person name="Worley K."/>
            <person name="Gibbs R."/>
        </authorList>
    </citation>
    <scope>NUCLEOTIDE SEQUENCE [LARGE SCALE GENOMIC DNA]</scope>
    <source>
        <strain evidence="5 6">ATCC 49957</strain>
    </source>
</reference>
<feature type="non-terminal residue" evidence="5">
    <location>
        <position position="147"/>
    </location>
</feature>
<proteinExistence type="predicted"/>
<keyword evidence="1" id="KW-0902">Two-component regulatory system</keyword>
<keyword evidence="6" id="KW-1185">Reference proteome</keyword>
<evidence type="ECO:0000259" key="4">
    <source>
        <dbReference type="PROSITE" id="PS50894"/>
    </source>
</evidence>
<dbReference type="EMBL" id="ADVL01000060">
    <property type="protein sequence ID" value="EFH13475.1"/>
    <property type="molecule type" value="Genomic_DNA"/>
</dbReference>
<feature type="modified residue" description="Phosphohistidine" evidence="2">
    <location>
        <position position="46"/>
    </location>
</feature>
<name>D5RGU6_9PROT</name>
<evidence type="ECO:0000256" key="1">
    <source>
        <dbReference type="ARBA" id="ARBA00023012"/>
    </source>
</evidence>
<comment type="caution">
    <text evidence="5">The sequence shown here is derived from an EMBL/GenBank/DDBJ whole genome shotgun (WGS) entry which is preliminary data.</text>
</comment>
<dbReference type="PROSITE" id="PS50894">
    <property type="entry name" value="HPT"/>
    <property type="match status" value="1"/>
</dbReference>
<keyword evidence="2" id="KW-0597">Phosphoprotein</keyword>
<dbReference type="HOGENOM" id="CLU_1772127_0_0_5"/>
<dbReference type="Gene3D" id="1.20.120.160">
    <property type="entry name" value="HPT domain"/>
    <property type="match status" value="1"/>
</dbReference>
<evidence type="ECO:0000313" key="6">
    <source>
        <dbReference type="Proteomes" id="UP000005324"/>
    </source>
</evidence>
<sequence length="147" mass="14999">MSDLRQELLAAFGIEHQEHLAAIRAALDAAAQGQPYDLRDVFRRAHSLKGAARAVDLPVVEEMAHRLEAVFSRVGEGALALDAASIAAVQQGLDGIEGYVAALSLGSAAPPPLAAQQALEGLLNGEAAPAPAPTAAAARPPEATAPV</sequence>
<gene>
    <name evidence="5" type="ORF">HMPREF0731_0305</name>
</gene>
<evidence type="ECO:0000256" key="2">
    <source>
        <dbReference type="PROSITE-ProRule" id="PRU00110"/>
    </source>
</evidence>
<dbReference type="Pfam" id="PF01627">
    <property type="entry name" value="Hpt"/>
    <property type="match status" value="1"/>
</dbReference>